<evidence type="ECO:0000256" key="5">
    <source>
        <dbReference type="ARBA" id="ARBA00022519"/>
    </source>
</evidence>
<dbReference type="Pfam" id="PF25944">
    <property type="entry name" value="Beta-barrel_RND"/>
    <property type="match status" value="1"/>
</dbReference>
<keyword evidence="5" id="KW-0997">Cell inner membrane</keyword>
<dbReference type="OrthoDB" id="9783047at2"/>
<dbReference type="GO" id="GO:1990281">
    <property type="term" value="C:efflux pump complex"/>
    <property type="evidence" value="ECO:0007669"/>
    <property type="project" value="TreeGrafter"/>
</dbReference>
<dbReference type="InterPro" id="IPR058625">
    <property type="entry name" value="MdtA-like_BSH"/>
</dbReference>
<dbReference type="Gene3D" id="1.10.287.470">
    <property type="entry name" value="Helix hairpin bin"/>
    <property type="match status" value="1"/>
</dbReference>
<evidence type="ECO:0000259" key="11">
    <source>
        <dbReference type="Pfam" id="PF25967"/>
    </source>
</evidence>
<evidence type="ECO:0000256" key="3">
    <source>
        <dbReference type="ARBA" id="ARBA00022448"/>
    </source>
</evidence>
<evidence type="ECO:0000259" key="8">
    <source>
        <dbReference type="Pfam" id="PF25876"/>
    </source>
</evidence>
<evidence type="ECO:0000256" key="6">
    <source>
        <dbReference type="ARBA" id="ARBA00023136"/>
    </source>
</evidence>
<feature type="domain" description="Multidrug resistance protein MdtA-like beta-barrel" evidence="10">
    <location>
        <begin position="216"/>
        <end position="301"/>
    </location>
</feature>
<evidence type="ECO:0000256" key="4">
    <source>
        <dbReference type="ARBA" id="ARBA00022475"/>
    </source>
</evidence>
<name>A0A1M6VW78_9BRAD</name>
<dbReference type="PANTHER" id="PTHR30469:SF12">
    <property type="entry name" value="MULTIDRUG RESISTANCE PROTEIN MDTA"/>
    <property type="match status" value="1"/>
</dbReference>
<gene>
    <name evidence="12" type="ORF">SAMN05444171_2110</name>
</gene>
<dbReference type="RefSeq" id="WP_074818532.1">
    <property type="nucleotide sequence ID" value="NZ_FNTI01000001.1"/>
</dbReference>
<dbReference type="InterPro" id="IPR058624">
    <property type="entry name" value="MdtA-like_HH"/>
</dbReference>
<evidence type="ECO:0000259" key="9">
    <source>
        <dbReference type="Pfam" id="PF25917"/>
    </source>
</evidence>
<feature type="domain" description="Multidrug resistance protein MdtA-like alpha-helical hairpin" evidence="8">
    <location>
        <begin position="111"/>
        <end position="179"/>
    </location>
</feature>
<organism evidence="12 13">
    <name type="scientific">Bradyrhizobium lablabi</name>
    <dbReference type="NCBI Taxonomy" id="722472"/>
    <lineage>
        <taxon>Bacteria</taxon>
        <taxon>Pseudomonadati</taxon>
        <taxon>Pseudomonadota</taxon>
        <taxon>Alphaproteobacteria</taxon>
        <taxon>Hyphomicrobiales</taxon>
        <taxon>Nitrobacteraceae</taxon>
        <taxon>Bradyrhizobium</taxon>
    </lineage>
</organism>
<protein>
    <submittedName>
        <fullName evidence="12">Membrane fusion protein, multidrug efflux system</fullName>
    </submittedName>
</protein>
<dbReference type="Gene3D" id="2.40.50.100">
    <property type="match status" value="1"/>
</dbReference>
<dbReference type="InterPro" id="IPR006143">
    <property type="entry name" value="RND_pump_MFP"/>
</dbReference>
<evidence type="ECO:0000256" key="1">
    <source>
        <dbReference type="ARBA" id="ARBA00004236"/>
    </source>
</evidence>
<accession>A0A1M6VW78</accession>
<dbReference type="Gene3D" id="2.40.30.170">
    <property type="match status" value="1"/>
</dbReference>
<dbReference type="SUPFAM" id="SSF111369">
    <property type="entry name" value="HlyD-like secretion proteins"/>
    <property type="match status" value="1"/>
</dbReference>
<evidence type="ECO:0000259" key="10">
    <source>
        <dbReference type="Pfam" id="PF25944"/>
    </source>
</evidence>
<dbReference type="AlphaFoldDB" id="A0A1M6VW78"/>
<sequence length="395" mass="41808">MKKKATISAAVLTAAIAAGGLLYFTHTHPLETAAAAPAPPPAVSVVADVVAQHDVPIYLSGVGTVIAYNTDVVRAQIQGQIISINFTEGQTVHAGDLLAQIDPRPYQALIDQYTGNLERDQAQLINAQANLARYTTLGEKGWATPQLLETQKAQVGQLEAAIKADQALIDAAKVQLSFTRLTSPIDGVAGIRQIDVGNIISPSSTNGLVVVTQIDPISLIFTLPETVLPQIQQQQQNTKAPLAVLAYSQDDTTLLEQGALGLVNNEILQTTGSIQLKANFANKTHRLWPGQLVNARLLVDTRRNGLTVAASAVQQGPSGAYVYVIDPNNNTVQSQPVKVAQISSGQALIDSGLKANEQVVVDGQYKLQPGTRVTMLHGQAAQEAIAQSAQQAPIP</sequence>
<dbReference type="NCBIfam" id="TIGR01730">
    <property type="entry name" value="RND_mfp"/>
    <property type="match status" value="1"/>
</dbReference>
<dbReference type="Pfam" id="PF25876">
    <property type="entry name" value="HH_MFP_RND"/>
    <property type="match status" value="1"/>
</dbReference>
<dbReference type="InterPro" id="IPR058626">
    <property type="entry name" value="MdtA-like_b-barrel"/>
</dbReference>
<dbReference type="InterPro" id="IPR058627">
    <property type="entry name" value="MdtA-like_C"/>
</dbReference>
<comment type="similarity">
    <text evidence="2">Belongs to the membrane fusion protein (MFP) (TC 8.A.1) family.</text>
</comment>
<dbReference type="GO" id="GO:0015562">
    <property type="term" value="F:efflux transmembrane transporter activity"/>
    <property type="evidence" value="ECO:0007669"/>
    <property type="project" value="TreeGrafter"/>
</dbReference>
<dbReference type="Proteomes" id="UP000183208">
    <property type="component" value="Unassembled WGS sequence"/>
</dbReference>
<feature type="domain" description="Multidrug resistance protein MdtA-like C-terminal permuted SH3" evidence="11">
    <location>
        <begin position="305"/>
        <end position="363"/>
    </location>
</feature>
<keyword evidence="6" id="KW-0472">Membrane</keyword>
<keyword evidence="3" id="KW-0813">Transport</keyword>
<feature type="signal peptide" evidence="7">
    <location>
        <begin position="1"/>
        <end position="23"/>
    </location>
</feature>
<evidence type="ECO:0000256" key="7">
    <source>
        <dbReference type="SAM" id="SignalP"/>
    </source>
</evidence>
<keyword evidence="7" id="KW-0732">Signal</keyword>
<evidence type="ECO:0000313" key="13">
    <source>
        <dbReference type="Proteomes" id="UP000183208"/>
    </source>
</evidence>
<dbReference type="Pfam" id="PF25917">
    <property type="entry name" value="BSH_RND"/>
    <property type="match status" value="1"/>
</dbReference>
<keyword evidence="4" id="KW-1003">Cell membrane</keyword>
<comment type="subcellular location">
    <subcellularLocation>
        <location evidence="1">Cell membrane</location>
    </subcellularLocation>
</comment>
<proteinExistence type="inferred from homology"/>
<evidence type="ECO:0000313" key="12">
    <source>
        <dbReference type="EMBL" id="SEC72240.1"/>
    </source>
</evidence>
<reference evidence="12 13" key="1">
    <citation type="submission" date="2016-10" db="EMBL/GenBank/DDBJ databases">
        <authorList>
            <person name="de Groot N.N."/>
        </authorList>
    </citation>
    <scope>NUCLEOTIDE SEQUENCE [LARGE SCALE GENOMIC DNA]</scope>
    <source>
        <strain evidence="12 13">GAS522</strain>
    </source>
</reference>
<dbReference type="Gene3D" id="2.40.420.20">
    <property type="match status" value="1"/>
</dbReference>
<dbReference type="PANTHER" id="PTHR30469">
    <property type="entry name" value="MULTIDRUG RESISTANCE PROTEIN MDTA"/>
    <property type="match status" value="1"/>
</dbReference>
<feature type="domain" description="Multidrug resistance protein MdtA-like barrel-sandwich hybrid" evidence="9">
    <location>
        <begin position="73"/>
        <end position="212"/>
    </location>
</feature>
<dbReference type="Pfam" id="PF25967">
    <property type="entry name" value="RND-MFP_C"/>
    <property type="match status" value="1"/>
</dbReference>
<dbReference type="EMBL" id="FNTI01000001">
    <property type="protein sequence ID" value="SEC72240.1"/>
    <property type="molecule type" value="Genomic_DNA"/>
</dbReference>
<feature type="chain" id="PRO_5011454181" evidence="7">
    <location>
        <begin position="24"/>
        <end position="395"/>
    </location>
</feature>
<evidence type="ECO:0000256" key="2">
    <source>
        <dbReference type="ARBA" id="ARBA00009477"/>
    </source>
</evidence>